<accession>A0ABT2BRP9</accession>
<name>A0ABT2BRP9_9BURK</name>
<gene>
    <name evidence="2" type="ORF">NX786_00315</name>
</gene>
<evidence type="ECO:0000313" key="3">
    <source>
        <dbReference type="Proteomes" id="UP001165263"/>
    </source>
</evidence>
<feature type="chain" id="PRO_5045562917" evidence="1">
    <location>
        <begin position="26"/>
        <end position="594"/>
    </location>
</feature>
<dbReference type="PANTHER" id="PTHR33361:SF2">
    <property type="entry name" value="DUF885 DOMAIN-CONTAINING PROTEIN"/>
    <property type="match status" value="1"/>
</dbReference>
<dbReference type="Pfam" id="PF05960">
    <property type="entry name" value="DUF885"/>
    <property type="match status" value="1"/>
</dbReference>
<dbReference type="RefSeq" id="WP_259447063.1">
    <property type="nucleotide sequence ID" value="NZ_CP119520.1"/>
</dbReference>
<keyword evidence="3" id="KW-1185">Reference proteome</keyword>
<evidence type="ECO:0000313" key="2">
    <source>
        <dbReference type="EMBL" id="MCS0627791.1"/>
    </source>
</evidence>
<dbReference type="PANTHER" id="PTHR33361">
    <property type="entry name" value="GLR0591 PROTEIN"/>
    <property type="match status" value="1"/>
</dbReference>
<comment type="caution">
    <text evidence="2">The sequence shown here is derived from an EMBL/GenBank/DDBJ whole genome shotgun (WGS) entry which is preliminary data.</text>
</comment>
<reference evidence="2" key="1">
    <citation type="submission" date="2022-08" db="EMBL/GenBank/DDBJ databases">
        <title>Reclassification of Massilia species as members of the genera Telluria, Duganella, Pseudoduganella, Mokoshia gen. nov. and Zemynaea gen. nov. using orthogonal and non-orthogonal genome-based approaches.</title>
        <authorList>
            <person name="Bowman J.P."/>
        </authorList>
    </citation>
    <scope>NUCLEOTIDE SEQUENCE</scope>
    <source>
        <strain evidence="2">LMG 11547</strain>
    </source>
</reference>
<keyword evidence="1" id="KW-0732">Signal</keyword>
<dbReference type="EMBL" id="JANUHC010000001">
    <property type="protein sequence ID" value="MCS0627791.1"/>
    <property type="molecule type" value="Genomic_DNA"/>
</dbReference>
<protein>
    <submittedName>
        <fullName evidence="2">DUF885 family protein</fullName>
    </submittedName>
</protein>
<organism evidence="2 3">
    <name type="scientific">Telluria mixta</name>
    <dbReference type="NCBI Taxonomy" id="34071"/>
    <lineage>
        <taxon>Bacteria</taxon>
        <taxon>Pseudomonadati</taxon>
        <taxon>Pseudomonadota</taxon>
        <taxon>Betaproteobacteria</taxon>
        <taxon>Burkholderiales</taxon>
        <taxon>Oxalobacteraceae</taxon>
        <taxon>Telluria group</taxon>
        <taxon>Telluria</taxon>
    </lineage>
</organism>
<dbReference type="Proteomes" id="UP001165263">
    <property type="component" value="Unassembled WGS sequence"/>
</dbReference>
<sequence>MKQTLLAAALSLALSTLFAPAAAVAAPVAAKATAQADARFQAIYKAEWQWRIKQRLAWEEDEPRDVRDALPKVDASTQAARLAMWEGVLRRLDGIRAADLSRAEQINYAVYRAQIAAFVAAQRFREYEQPVNADSAFWSDIAYIARRPLKNAEEYRAYLAQLADLPRYFDEELDNMRAGLARGFTPPQVTLAGRDAPLLNIVNAKSPEDTVWYTPFKEMPATISMDEQTRLRTQGIALIESAVKPAYAKALQFFRDEYVPKARTTLAAERLPDGKAYYQSKIVEYTTTDMTAQQIHQIGLSEMAKIRAEMQQTREKAGFKGDLPAFLAFLRSDPQFYAKTPEELLMRAAWISKKFDGKADQYFGYLPRRRFAIVPVPPDQAPYYTSARGGPGIYLVNTYNLPARALYSLPALTLHESAPGHAFQMPVALEQQGVPPFRRAYISAYGEGWALYCERLGSEMGMYETPYETFGMLSYQAWRASRLVVDTGIHALGWTREQAQAYMHDNTALSDHEIQTEVDRYISWPGQALSYYLGEMAIIESRRKAEAALGDKFDIRAFHDTVLQLGSVPLPVLKARIDTFIADGGKSPYPPTSK</sequence>
<proteinExistence type="predicted"/>
<feature type="signal peptide" evidence="1">
    <location>
        <begin position="1"/>
        <end position="25"/>
    </location>
</feature>
<dbReference type="InterPro" id="IPR010281">
    <property type="entry name" value="DUF885"/>
</dbReference>
<evidence type="ECO:0000256" key="1">
    <source>
        <dbReference type="SAM" id="SignalP"/>
    </source>
</evidence>